<evidence type="ECO:0000256" key="7">
    <source>
        <dbReference type="ARBA" id="ARBA00023136"/>
    </source>
</evidence>
<evidence type="ECO:0000256" key="3">
    <source>
        <dbReference type="ARBA" id="ARBA00022448"/>
    </source>
</evidence>
<dbReference type="InterPro" id="IPR011701">
    <property type="entry name" value="MFS"/>
</dbReference>
<dbReference type="PROSITE" id="PS50850">
    <property type="entry name" value="MFS"/>
    <property type="match status" value="1"/>
</dbReference>
<feature type="transmembrane region" description="Helical" evidence="8">
    <location>
        <begin position="194"/>
        <end position="211"/>
    </location>
</feature>
<evidence type="ECO:0000256" key="2">
    <source>
        <dbReference type="ARBA" id="ARBA00007520"/>
    </source>
</evidence>
<protein>
    <submittedName>
        <fullName evidence="10">Bacillibactin exporter</fullName>
    </submittedName>
</protein>
<dbReference type="Pfam" id="PF07690">
    <property type="entry name" value="MFS_1"/>
    <property type="match status" value="1"/>
</dbReference>
<dbReference type="RefSeq" id="WP_034770490.1">
    <property type="nucleotide sequence ID" value="NZ_CCRF01000061.1"/>
</dbReference>
<comment type="subcellular location">
    <subcellularLocation>
        <location evidence="1">Cell membrane</location>
        <topology evidence="1">Multi-pass membrane protein</topology>
    </subcellularLocation>
</comment>
<feature type="transmembrane region" description="Helical" evidence="8">
    <location>
        <begin position="332"/>
        <end position="350"/>
    </location>
</feature>
<feature type="transmembrane region" description="Helical" evidence="8">
    <location>
        <begin position="371"/>
        <end position="389"/>
    </location>
</feature>
<dbReference type="InterPro" id="IPR036259">
    <property type="entry name" value="MFS_trans_sf"/>
</dbReference>
<dbReference type="CDD" id="cd17474">
    <property type="entry name" value="MFS_YfmO_like"/>
    <property type="match status" value="1"/>
</dbReference>
<feature type="domain" description="Major facilitator superfamily (MFS) profile" evidence="9">
    <location>
        <begin position="32"/>
        <end position="419"/>
    </location>
</feature>
<dbReference type="EMBL" id="CCRF01000061">
    <property type="protein sequence ID" value="CEE01776.1"/>
    <property type="molecule type" value="Genomic_DNA"/>
</dbReference>
<proteinExistence type="inferred from homology"/>
<evidence type="ECO:0000256" key="5">
    <source>
        <dbReference type="ARBA" id="ARBA00022692"/>
    </source>
</evidence>
<comment type="similarity">
    <text evidence="2">Belongs to the major facilitator superfamily. TCR/Tet family.</text>
</comment>
<organism evidence="10 11">
    <name type="scientific">Caldibacillus thermoamylovorans</name>
    <dbReference type="NCBI Taxonomy" id="35841"/>
    <lineage>
        <taxon>Bacteria</taxon>
        <taxon>Bacillati</taxon>
        <taxon>Bacillota</taxon>
        <taxon>Bacilli</taxon>
        <taxon>Bacillales</taxon>
        <taxon>Bacillaceae</taxon>
        <taxon>Caldibacillus</taxon>
    </lineage>
</organism>
<feature type="transmembrane region" description="Helical" evidence="8">
    <location>
        <begin position="395"/>
        <end position="415"/>
    </location>
</feature>
<reference evidence="10 11" key="1">
    <citation type="submission" date="2014-07" db="EMBL/GenBank/DDBJ databases">
        <authorList>
            <person name="Wibberg Daniel"/>
        </authorList>
    </citation>
    <scope>NUCLEOTIDE SEQUENCE [LARGE SCALE GENOMIC DNA]</scope>
</reference>
<keyword evidence="5 8" id="KW-0812">Transmembrane</keyword>
<evidence type="ECO:0000259" key="9">
    <source>
        <dbReference type="PROSITE" id="PS50850"/>
    </source>
</evidence>
<evidence type="ECO:0000256" key="4">
    <source>
        <dbReference type="ARBA" id="ARBA00022475"/>
    </source>
</evidence>
<keyword evidence="7 8" id="KW-0472">Membrane</keyword>
<feature type="transmembrane region" description="Helical" evidence="8">
    <location>
        <begin position="124"/>
        <end position="150"/>
    </location>
</feature>
<feature type="transmembrane region" description="Helical" evidence="8">
    <location>
        <begin position="171"/>
        <end position="188"/>
    </location>
</feature>
<dbReference type="PANTHER" id="PTHR43124">
    <property type="entry name" value="PURINE EFFLUX PUMP PBUE"/>
    <property type="match status" value="1"/>
</dbReference>
<feature type="transmembrane region" description="Helical" evidence="8">
    <location>
        <begin position="243"/>
        <end position="265"/>
    </location>
</feature>
<evidence type="ECO:0000256" key="8">
    <source>
        <dbReference type="SAM" id="Phobius"/>
    </source>
</evidence>
<keyword evidence="3" id="KW-0813">Transport</keyword>
<evidence type="ECO:0000256" key="1">
    <source>
        <dbReference type="ARBA" id="ARBA00004651"/>
    </source>
</evidence>
<dbReference type="PRINTS" id="PR01035">
    <property type="entry name" value="TCRTETA"/>
</dbReference>
<evidence type="ECO:0000313" key="11">
    <source>
        <dbReference type="Proteomes" id="UP000040576"/>
    </source>
</evidence>
<gene>
    <name evidence="10" type="primary">ymfD</name>
    <name evidence="10" type="ORF">BT1A1_1954</name>
</gene>
<dbReference type="AlphaFoldDB" id="A0A090IUL3"/>
<dbReference type="InterPro" id="IPR020846">
    <property type="entry name" value="MFS_dom"/>
</dbReference>
<dbReference type="Gene3D" id="1.20.1250.20">
    <property type="entry name" value="MFS general substrate transporter like domains"/>
    <property type="match status" value="1"/>
</dbReference>
<feature type="transmembrane region" description="Helical" evidence="8">
    <location>
        <begin position="307"/>
        <end position="326"/>
    </location>
</feature>
<dbReference type="Proteomes" id="UP000040576">
    <property type="component" value="Unassembled WGS sequence"/>
</dbReference>
<feature type="transmembrane region" description="Helical" evidence="8">
    <location>
        <begin position="66"/>
        <end position="86"/>
    </location>
</feature>
<evidence type="ECO:0000256" key="6">
    <source>
        <dbReference type="ARBA" id="ARBA00022989"/>
    </source>
</evidence>
<keyword evidence="11" id="KW-1185">Reference proteome</keyword>
<feature type="transmembrane region" description="Helical" evidence="8">
    <location>
        <begin position="98"/>
        <end position="118"/>
    </location>
</feature>
<dbReference type="PROSITE" id="PS00216">
    <property type="entry name" value="SUGAR_TRANSPORT_1"/>
    <property type="match status" value="1"/>
</dbReference>
<dbReference type="GO" id="GO:0022857">
    <property type="term" value="F:transmembrane transporter activity"/>
    <property type="evidence" value="ECO:0007669"/>
    <property type="project" value="InterPro"/>
</dbReference>
<dbReference type="SUPFAM" id="SSF103473">
    <property type="entry name" value="MFS general substrate transporter"/>
    <property type="match status" value="1"/>
</dbReference>
<dbReference type="InterPro" id="IPR050189">
    <property type="entry name" value="MFS_Efflux_Transporters"/>
</dbReference>
<feature type="transmembrane region" description="Helical" evidence="8">
    <location>
        <begin position="31"/>
        <end position="54"/>
    </location>
</feature>
<dbReference type="InterPro" id="IPR001958">
    <property type="entry name" value="Tet-R_TetA/multi-R_MdtG-like"/>
</dbReference>
<dbReference type="InterPro" id="IPR005829">
    <property type="entry name" value="Sugar_transporter_CS"/>
</dbReference>
<evidence type="ECO:0000313" key="10">
    <source>
        <dbReference type="EMBL" id="CEE01776.1"/>
    </source>
</evidence>
<sequence length="423" mass="46778">MEYTGTLWEKYVSEEERKKKKKEKKLEDKRWAVVSIASIPLVMTLGNSMLIPVLPTMEKELDITPFQSSLIITVYSVVAIIFIPIAGYLSDRWGRKRVIIPSLLLAAIGGVISAFTAWQLQNAYWLILIGRTLQGIGAAGAFPIVLPLIGDMFHSEDKVSSSLGIIETANTLGKVLSPILGAVFASVIWFLPFFSIPVFCTISVLMMVFLVKSPKIEEGPKLNEFLRKTKKIYKHNRRWLKSIFFIGGILMFILFGVLFYLSSVLESKYGIGNIKKGFFLAIPLGALCIASYIAGKAIKENKSLMKWVTFIGLILLAISTVVLSFFESLWLLIGLFVIGGIGIGISLPCLDSLITSGIEEEFRGTISSVYSSMRFIGVAFGPPIIAILMKKSNILIFYLLGGLAVLCVLVCLFGIKPEKHTVR</sequence>
<feature type="transmembrane region" description="Helical" evidence="8">
    <location>
        <begin position="277"/>
        <end position="295"/>
    </location>
</feature>
<accession>A0A090IUL3</accession>
<name>A0A090IUL3_9BACI</name>
<dbReference type="GO" id="GO:0005886">
    <property type="term" value="C:plasma membrane"/>
    <property type="evidence" value="ECO:0007669"/>
    <property type="project" value="UniProtKB-SubCell"/>
</dbReference>
<keyword evidence="6 8" id="KW-1133">Transmembrane helix</keyword>
<keyword evidence="4" id="KW-1003">Cell membrane</keyword>
<dbReference type="PANTHER" id="PTHR43124:SF3">
    <property type="entry name" value="CHLORAMPHENICOL EFFLUX PUMP RV0191"/>
    <property type="match status" value="1"/>
</dbReference>